<feature type="transmembrane region" description="Helical" evidence="6">
    <location>
        <begin position="240"/>
        <end position="270"/>
    </location>
</feature>
<evidence type="ECO:0000256" key="5">
    <source>
        <dbReference type="SAM" id="MobiDB-lite"/>
    </source>
</evidence>
<comment type="subcellular location">
    <subcellularLocation>
        <location evidence="1">Membrane</location>
        <topology evidence="1">Multi-pass membrane protein</topology>
    </subcellularLocation>
</comment>
<feature type="transmembrane region" description="Helical" evidence="6">
    <location>
        <begin position="491"/>
        <end position="511"/>
    </location>
</feature>
<feature type="transmembrane region" description="Helical" evidence="6">
    <location>
        <begin position="151"/>
        <end position="169"/>
    </location>
</feature>
<dbReference type="InterPro" id="IPR020846">
    <property type="entry name" value="MFS_dom"/>
</dbReference>
<dbReference type="PROSITE" id="PS50850">
    <property type="entry name" value="MFS"/>
    <property type="match status" value="1"/>
</dbReference>
<feature type="transmembrane region" description="Helical" evidence="6">
    <location>
        <begin position="318"/>
        <end position="344"/>
    </location>
</feature>
<dbReference type="Pfam" id="PF07690">
    <property type="entry name" value="MFS_1"/>
    <property type="match status" value="1"/>
</dbReference>
<evidence type="ECO:0000313" key="9">
    <source>
        <dbReference type="Proteomes" id="UP001362999"/>
    </source>
</evidence>
<name>A0AAW0DNI9_9AGAR</name>
<sequence length="547" mass="60340">MTSSASRSSFTLHDLEHEDRTPHLASPVPRHSIHDTEDDIHFNPRRESLSPPPKPGTPLSEEITWDGPDDPENPKNWSVGRKWLITFIGVLSTVNVTFASSAPSSATIPIREELHISAEVSYLITSVFLVGYVFGPLVWGPGSELVGRRPIFIITMSFYTIFHLGQALAQNIETLLITRLLDGFFAVGPLVNAGGLIADIWDADVRGTATSLFSASVFLGPVLGPIVAGFMVESGVDWRWVFWVMMIFAGTCTLIVIVALPETYAPVLLLKKLKAKRKADPASVSHLFASHETNDWSVKATIDRTLFRPFKMLAGEPILVLVTLYLSLIYGVLYCLFETIPIIFAEKRGFTLSQTGLIFIGIGIGTSFGAFLNDRLSRHFPQLIKTWRGFPPPEERLLAGMVGGCSFPIAIFWLGWTGQYPSVPWYVPGLSTILVGMSISSIFISFISYMIDTYLMHTATALAANTFVRSLVAAAFPLFTVQMFHKLGVNYAATLLGGIGILLAPSPFLFYRYGPQIRSRSKYAPCKDLEIAEEIARERADAEKAQV</sequence>
<proteinExistence type="predicted"/>
<dbReference type="InterPro" id="IPR011701">
    <property type="entry name" value="MFS"/>
</dbReference>
<evidence type="ECO:0000256" key="6">
    <source>
        <dbReference type="SAM" id="Phobius"/>
    </source>
</evidence>
<dbReference type="PANTHER" id="PTHR23502:SF74">
    <property type="entry name" value="MAJOR FACILITATOR SUPERFAMILY (MFS) PROFILE DOMAIN-CONTAINING PROTEIN"/>
    <property type="match status" value="1"/>
</dbReference>
<gene>
    <name evidence="8" type="ORF">R3P38DRAFT_2501353</name>
</gene>
<dbReference type="PANTHER" id="PTHR23502">
    <property type="entry name" value="MAJOR FACILITATOR SUPERFAMILY"/>
    <property type="match status" value="1"/>
</dbReference>
<feature type="compositionally biased region" description="Basic and acidic residues" evidence="5">
    <location>
        <begin position="13"/>
        <end position="22"/>
    </location>
</feature>
<organism evidence="8 9">
    <name type="scientific">Favolaschia claudopus</name>
    <dbReference type="NCBI Taxonomy" id="2862362"/>
    <lineage>
        <taxon>Eukaryota</taxon>
        <taxon>Fungi</taxon>
        <taxon>Dikarya</taxon>
        <taxon>Basidiomycota</taxon>
        <taxon>Agaricomycotina</taxon>
        <taxon>Agaricomycetes</taxon>
        <taxon>Agaricomycetidae</taxon>
        <taxon>Agaricales</taxon>
        <taxon>Marasmiineae</taxon>
        <taxon>Mycenaceae</taxon>
        <taxon>Favolaschia</taxon>
    </lineage>
</organism>
<comment type="caution">
    <text evidence="8">The sequence shown here is derived from an EMBL/GenBank/DDBJ whole genome shotgun (WGS) entry which is preliminary data.</text>
</comment>
<feature type="transmembrane region" description="Helical" evidence="6">
    <location>
        <begin position="356"/>
        <end position="376"/>
    </location>
</feature>
<dbReference type="GO" id="GO:0005886">
    <property type="term" value="C:plasma membrane"/>
    <property type="evidence" value="ECO:0007669"/>
    <property type="project" value="TreeGrafter"/>
</dbReference>
<feature type="region of interest" description="Disordered" evidence="5">
    <location>
        <begin position="1"/>
        <end position="74"/>
    </location>
</feature>
<keyword evidence="9" id="KW-1185">Reference proteome</keyword>
<feature type="transmembrane region" description="Helical" evidence="6">
    <location>
        <begin position="209"/>
        <end position="228"/>
    </location>
</feature>
<dbReference type="CDD" id="cd17323">
    <property type="entry name" value="MFS_Tpo1_MDR_like"/>
    <property type="match status" value="1"/>
</dbReference>
<keyword evidence="2 6" id="KW-0812">Transmembrane</keyword>
<feature type="transmembrane region" description="Helical" evidence="6">
    <location>
        <begin position="175"/>
        <end position="197"/>
    </location>
</feature>
<feature type="transmembrane region" description="Helical" evidence="6">
    <location>
        <begin position="83"/>
        <end position="100"/>
    </location>
</feature>
<evidence type="ECO:0000256" key="4">
    <source>
        <dbReference type="ARBA" id="ARBA00023136"/>
    </source>
</evidence>
<evidence type="ECO:0000256" key="2">
    <source>
        <dbReference type="ARBA" id="ARBA00022692"/>
    </source>
</evidence>
<dbReference type="Gene3D" id="1.20.1250.20">
    <property type="entry name" value="MFS general substrate transporter like domains"/>
    <property type="match status" value="1"/>
</dbReference>
<feature type="transmembrane region" description="Helical" evidence="6">
    <location>
        <begin position="120"/>
        <end position="139"/>
    </location>
</feature>
<feature type="transmembrane region" description="Helical" evidence="6">
    <location>
        <begin position="462"/>
        <end position="485"/>
    </location>
</feature>
<keyword evidence="3 6" id="KW-1133">Transmembrane helix</keyword>
<evidence type="ECO:0000259" key="7">
    <source>
        <dbReference type="PROSITE" id="PS50850"/>
    </source>
</evidence>
<accession>A0AAW0DNI9</accession>
<dbReference type="AlphaFoldDB" id="A0AAW0DNI9"/>
<feature type="transmembrane region" description="Helical" evidence="6">
    <location>
        <begin position="428"/>
        <end position="450"/>
    </location>
</feature>
<dbReference type="InterPro" id="IPR036259">
    <property type="entry name" value="MFS_trans_sf"/>
</dbReference>
<dbReference type="Proteomes" id="UP001362999">
    <property type="component" value="Unassembled WGS sequence"/>
</dbReference>
<feature type="compositionally biased region" description="Basic and acidic residues" evidence="5">
    <location>
        <begin position="32"/>
        <end position="48"/>
    </location>
</feature>
<dbReference type="SUPFAM" id="SSF103473">
    <property type="entry name" value="MFS general substrate transporter"/>
    <property type="match status" value="1"/>
</dbReference>
<keyword evidence="4 6" id="KW-0472">Membrane</keyword>
<feature type="compositionally biased region" description="Polar residues" evidence="5">
    <location>
        <begin position="1"/>
        <end position="11"/>
    </location>
</feature>
<feature type="domain" description="Major facilitator superfamily (MFS) profile" evidence="7">
    <location>
        <begin position="81"/>
        <end position="518"/>
    </location>
</feature>
<protein>
    <submittedName>
        <fullName evidence="8">MFS general substrate transporter</fullName>
    </submittedName>
</protein>
<dbReference type="FunFam" id="1.20.1250.20:FF:000011">
    <property type="entry name" value="MFS multidrug transporter, putative"/>
    <property type="match status" value="1"/>
</dbReference>
<evidence type="ECO:0000313" key="8">
    <source>
        <dbReference type="EMBL" id="KAK7053650.1"/>
    </source>
</evidence>
<dbReference type="EMBL" id="JAWWNJ010000006">
    <property type="protein sequence ID" value="KAK7053650.1"/>
    <property type="molecule type" value="Genomic_DNA"/>
</dbReference>
<feature type="transmembrane region" description="Helical" evidence="6">
    <location>
        <begin position="397"/>
        <end position="416"/>
    </location>
</feature>
<evidence type="ECO:0000256" key="3">
    <source>
        <dbReference type="ARBA" id="ARBA00022989"/>
    </source>
</evidence>
<evidence type="ECO:0000256" key="1">
    <source>
        <dbReference type="ARBA" id="ARBA00004141"/>
    </source>
</evidence>
<reference evidence="8 9" key="1">
    <citation type="journal article" date="2024" name="J Genomics">
        <title>Draft genome sequencing and assembly of Favolaschia claudopus CIRM-BRFM 2984 isolated from oak limbs.</title>
        <authorList>
            <person name="Navarro D."/>
            <person name="Drula E."/>
            <person name="Chaduli D."/>
            <person name="Cazenave R."/>
            <person name="Ahrendt S."/>
            <person name="Wang J."/>
            <person name="Lipzen A."/>
            <person name="Daum C."/>
            <person name="Barry K."/>
            <person name="Grigoriev I.V."/>
            <person name="Favel A."/>
            <person name="Rosso M.N."/>
            <person name="Martin F."/>
        </authorList>
    </citation>
    <scope>NUCLEOTIDE SEQUENCE [LARGE SCALE GENOMIC DNA]</scope>
    <source>
        <strain evidence="8 9">CIRM-BRFM 2984</strain>
    </source>
</reference>
<dbReference type="GO" id="GO:0022857">
    <property type="term" value="F:transmembrane transporter activity"/>
    <property type="evidence" value="ECO:0007669"/>
    <property type="project" value="InterPro"/>
</dbReference>